<name>A0AA43TTA8_9LECA</name>
<reference evidence="1" key="1">
    <citation type="journal article" date="2023" name="Genome Biol. Evol.">
        <title>First Whole Genome Sequence and Flow Cytometry Genome Size Data for the Lichen-Forming Fungus Ramalina farinacea (Ascomycota).</title>
        <authorList>
            <person name="Llewellyn T."/>
            <person name="Mian S."/>
            <person name="Hill R."/>
            <person name="Leitch I.J."/>
            <person name="Gaya E."/>
        </authorList>
    </citation>
    <scope>NUCLEOTIDE SEQUENCE</scope>
    <source>
        <strain evidence="1">LIQ254RAFAR</strain>
    </source>
</reference>
<accession>A0AA43TTA8</accession>
<dbReference type="Gene3D" id="3.40.50.720">
    <property type="entry name" value="NAD(P)-binding Rossmann-like Domain"/>
    <property type="match status" value="1"/>
</dbReference>
<evidence type="ECO:0000313" key="1">
    <source>
        <dbReference type="EMBL" id="MDI1486030.1"/>
    </source>
</evidence>
<evidence type="ECO:0008006" key="3">
    <source>
        <dbReference type="Google" id="ProtNLM"/>
    </source>
</evidence>
<dbReference type="InterPro" id="IPR036291">
    <property type="entry name" value="NAD(P)-bd_dom_sf"/>
</dbReference>
<protein>
    <recommendedName>
        <fullName evidence="3">Short-chain dehydrogenase</fullName>
    </recommendedName>
</protein>
<dbReference type="PRINTS" id="PR00081">
    <property type="entry name" value="GDHRDH"/>
</dbReference>
<evidence type="ECO:0000313" key="2">
    <source>
        <dbReference type="Proteomes" id="UP001161017"/>
    </source>
</evidence>
<comment type="caution">
    <text evidence="1">The sequence shown here is derived from an EMBL/GenBank/DDBJ whole genome shotgun (WGS) entry which is preliminary data.</text>
</comment>
<keyword evidence="2" id="KW-1185">Reference proteome</keyword>
<dbReference type="PANTHER" id="PTHR42820">
    <property type="entry name" value="SHORT-CHAIN DEHYDROGENASE REDUCTASE"/>
    <property type="match status" value="1"/>
</dbReference>
<dbReference type="InterPro" id="IPR002347">
    <property type="entry name" value="SDR_fam"/>
</dbReference>
<proteinExistence type="predicted"/>
<organism evidence="1 2">
    <name type="scientific">Ramalina farinacea</name>
    <dbReference type="NCBI Taxonomy" id="258253"/>
    <lineage>
        <taxon>Eukaryota</taxon>
        <taxon>Fungi</taxon>
        <taxon>Dikarya</taxon>
        <taxon>Ascomycota</taxon>
        <taxon>Pezizomycotina</taxon>
        <taxon>Lecanoromycetes</taxon>
        <taxon>OSLEUM clade</taxon>
        <taxon>Lecanoromycetidae</taxon>
        <taxon>Lecanorales</taxon>
        <taxon>Lecanorineae</taxon>
        <taxon>Ramalinaceae</taxon>
        <taxon>Ramalina</taxon>
    </lineage>
</organism>
<dbReference type="CDD" id="cd05233">
    <property type="entry name" value="SDR_c"/>
    <property type="match status" value="1"/>
</dbReference>
<dbReference type="Pfam" id="PF00106">
    <property type="entry name" value="adh_short"/>
    <property type="match status" value="1"/>
</dbReference>
<gene>
    <name evidence="1" type="ORF">OHK93_004219</name>
</gene>
<dbReference type="PANTHER" id="PTHR42820:SF1">
    <property type="entry name" value="SHORT-CHAIN DEHYDROGENASE_REDUCTASE FAMILY PROTEIN"/>
    <property type="match status" value="1"/>
</dbReference>
<dbReference type="Proteomes" id="UP001161017">
    <property type="component" value="Unassembled WGS sequence"/>
</dbReference>
<dbReference type="AlphaFoldDB" id="A0AA43TTA8"/>
<sequence>MPDLLDKTAVITGSSSGLGRAIALLFAEHGTRLIICADLKPEGRIGGVDDDEGVPTHDLICQRHGEGRAVFKKADVSVSEDVKGLVESVVDISGRLDIIINNAGLGVEGIKIHAMEDEMFDRMM</sequence>
<dbReference type="EMBL" id="JAPUFD010000002">
    <property type="protein sequence ID" value="MDI1486030.1"/>
    <property type="molecule type" value="Genomic_DNA"/>
</dbReference>
<dbReference type="SUPFAM" id="SSF51735">
    <property type="entry name" value="NAD(P)-binding Rossmann-fold domains"/>
    <property type="match status" value="1"/>
</dbReference>